<dbReference type="KEGG" id="vg:29067979"/>
<dbReference type="EMBL" id="KX557281">
    <property type="protein sequence ID" value="AOE44597.1"/>
    <property type="molecule type" value="Genomic_DNA"/>
</dbReference>
<dbReference type="RefSeq" id="YP_009291054.1">
    <property type="nucleotide sequence ID" value="NC_031109.1"/>
</dbReference>
<evidence type="ECO:0000313" key="2">
    <source>
        <dbReference type="Proteomes" id="UP000203357"/>
    </source>
</evidence>
<reference evidence="2" key="1">
    <citation type="submission" date="2016-07" db="EMBL/GenBank/DDBJ databases">
        <authorList>
            <person name="Florea S."/>
            <person name="Webb J.S."/>
            <person name="Jaromczyk J."/>
            <person name="Schardl C.L."/>
        </authorList>
    </citation>
    <scope>NUCLEOTIDE SEQUENCE [LARGE SCALE GENOMIC DNA]</scope>
</reference>
<sequence length="76" mass="9138">MSTGNMRDWPDFDSWNMSQLREFASTWVICSGWSRMKKAELIEACKSWCKVHTEMKGLLEVRNERKSQAFDFWSRR</sequence>
<gene>
    <name evidence="1" type="primary">89</name>
    <name evidence="1" type="ORF">SEA_JUMBO_89</name>
</gene>
<keyword evidence="2" id="KW-1185">Reference proteome</keyword>
<evidence type="ECO:0000313" key="1">
    <source>
        <dbReference type="EMBL" id="AOE44597.1"/>
    </source>
</evidence>
<accession>A0A1B3B0P6</accession>
<organism evidence="1 2">
    <name type="scientific">Gordonia phage Jumbo</name>
    <dbReference type="NCBI Taxonomy" id="1887650"/>
    <lineage>
        <taxon>Viruses</taxon>
        <taxon>Duplodnaviria</taxon>
        <taxon>Heunggongvirae</taxon>
        <taxon>Uroviricota</taxon>
        <taxon>Caudoviricetes</taxon>
        <taxon>Gorjumvirus</taxon>
        <taxon>Gorjumvirus jumbo</taxon>
    </lineage>
</organism>
<dbReference type="GeneID" id="29067979"/>
<name>A0A1B3B0P6_9CAUD</name>
<proteinExistence type="predicted"/>
<protein>
    <submittedName>
        <fullName evidence="1">Uncharacterized protein</fullName>
    </submittedName>
</protein>
<dbReference type="Proteomes" id="UP000203357">
    <property type="component" value="Segment"/>
</dbReference>